<organism evidence="1 2">
    <name type="scientific">Coprinellus micaceus</name>
    <name type="common">Glistening ink-cap mushroom</name>
    <name type="synonym">Coprinus micaceus</name>
    <dbReference type="NCBI Taxonomy" id="71717"/>
    <lineage>
        <taxon>Eukaryota</taxon>
        <taxon>Fungi</taxon>
        <taxon>Dikarya</taxon>
        <taxon>Basidiomycota</taxon>
        <taxon>Agaricomycotina</taxon>
        <taxon>Agaricomycetes</taxon>
        <taxon>Agaricomycetidae</taxon>
        <taxon>Agaricales</taxon>
        <taxon>Agaricineae</taxon>
        <taxon>Psathyrellaceae</taxon>
        <taxon>Coprinellus</taxon>
    </lineage>
</organism>
<keyword evidence="2" id="KW-1185">Reference proteome</keyword>
<name>A0A4Y7SY46_COPMI</name>
<dbReference type="Proteomes" id="UP000298030">
    <property type="component" value="Unassembled WGS sequence"/>
</dbReference>
<feature type="non-terminal residue" evidence="1">
    <location>
        <position position="1"/>
    </location>
</feature>
<protein>
    <submittedName>
        <fullName evidence="1">Uncharacterized protein</fullName>
    </submittedName>
</protein>
<dbReference type="Pfam" id="PF20414">
    <property type="entry name" value="DUF6698"/>
    <property type="match status" value="1"/>
</dbReference>
<accession>A0A4Y7SY46</accession>
<reference evidence="1 2" key="1">
    <citation type="journal article" date="2019" name="Nat. Ecol. Evol.">
        <title>Megaphylogeny resolves global patterns of mushroom evolution.</title>
        <authorList>
            <person name="Varga T."/>
            <person name="Krizsan K."/>
            <person name="Foldi C."/>
            <person name="Dima B."/>
            <person name="Sanchez-Garcia M."/>
            <person name="Sanchez-Ramirez S."/>
            <person name="Szollosi G.J."/>
            <person name="Szarkandi J.G."/>
            <person name="Papp V."/>
            <person name="Albert L."/>
            <person name="Andreopoulos W."/>
            <person name="Angelini C."/>
            <person name="Antonin V."/>
            <person name="Barry K.W."/>
            <person name="Bougher N.L."/>
            <person name="Buchanan P."/>
            <person name="Buyck B."/>
            <person name="Bense V."/>
            <person name="Catcheside P."/>
            <person name="Chovatia M."/>
            <person name="Cooper J."/>
            <person name="Damon W."/>
            <person name="Desjardin D."/>
            <person name="Finy P."/>
            <person name="Geml J."/>
            <person name="Haridas S."/>
            <person name="Hughes K."/>
            <person name="Justo A."/>
            <person name="Karasinski D."/>
            <person name="Kautmanova I."/>
            <person name="Kiss B."/>
            <person name="Kocsube S."/>
            <person name="Kotiranta H."/>
            <person name="LaButti K.M."/>
            <person name="Lechner B.E."/>
            <person name="Liimatainen K."/>
            <person name="Lipzen A."/>
            <person name="Lukacs Z."/>
            <person name="Mihaltcheva S."/>
            <person name="Morgado L.N."/>
            <person name="Niskanen T."/>
            <person name="Noordeloos M.E."/>
            <person name="Ohm R.A."/>
            <person name="Ortiz-Santana B."/>
            <person name="Ovrebo C."/>
            <person name="Racz N."/>
            <person name="Riley R."/>
            <person name="Savchenko A."/>
            <person name="Shiryaev A."/>
            <person name="Soop K."/>
            <person name="Spirin V."/>
            <person name="Szebenyi C."/>
            <person name="Tomsovsky M."/>
            <person name="Tulloss R.E."/>
            <person name="Uehling J."/>
            <person name="Grigoriev I.V."/>
            <person name="Vagvolgyi C."/>
            <person name="Papp T."/>
            <person name="Martin F.M."/>
            <person name="Miettinen O."/>
            <person name="Hibbett D.S."/>
            <person name="Nagy L.G."/>
        </authorList>
    </citation>
    <scope>NUCLEOTIDE SEQUENCE [LARGE SCALE GENOMIC DNA]</scope>
    <source>
        <strain evidence="1 2">FP101781</strain>
    </source>
</reference>
<dbReference type="AlphaFoldDB" id="A0A4Y7SY46"/>
<proteinExistence type="predicted"/>
<dbReference type="InterPro" id="IPR046521">
    <property type="entry name" value="DUF6698"/>
</dbReference>
<evidence type="ECO:0000313" key="2">
    <source>
        <dbReference type="Proteomes" id="UP000298030"/>
    </source>
</evidence>
<dbReference type="EMBL" id="QPFP01000046">
    <property type="protein sequence ID" value="TEB26762.1"/>
    <property type="molecule type" value="Genomic_DNA"/>
</dbReference>
<comment type="caution">
    <text evidence="1">The sequence shown here is derived from an EMBL/GenBank/DDBJ whole genome shotgun (WGS) entry which is preliminary data.</text>
</comment>
<gene>
    <name evidence="1" type="ORF">FA13DRAFT_1635613</name>
</gene>
<evidence type="ECO:0000313" key="1">
    <source>
        <dbReference type="EMBL" id="TEB26762.1"/>
    </source>
</evidence>
<dbReference type="OrthoDB" id="3160134at2759"/>
<sequence>TDPLIHHGRHFGWSVYAFANVHALLLAGINSEEDTPPETQQQRRELRIFHQLLRLVPNLEERMMECSEEQLMSIAIMLQKGATGARSDDTKTLKGAILDWLVEPGGAPLNPQLSRNVKVNRGFNHDRTGFLLCPPDLDWNDQSIRQQLRDKVITISGSHWPIFVYQNEKYDPEQPWKGLFRGRLLVLASTSPSYGFKHIFTSPSSVDDDPKATRSGNAHIHGMTQVTRASLAYVATQVRFSLSSASIFSRSDRETDSETFYTSVLEVLEDPEEQIEVKELLSWWNQKIFPFFSTTRRVVPSNSVLSKLKERRVALNRTVTATVSASQQSQAVPPGQA</sequence>